<comment type="caution">
    <text evidence="2">The sequence shown here is derived from an EMBL/GenBank/DDBJ whole genome shotgun (WGS) entry which is preliminary data.</text>
</comment>
<dbReference type="Proteomes" id="UP000807469">
    <property type="component" value="Unassembled WGS sequence"/>
</dbReference>
<proteinExistence type="predicted"/>
<organism evidence="2 3">
    <name type="scientific">Pholiota conissans</name>
    <dbReference type="NCBI Taxonomy" id="109636"/>
    <lineage>
        <taxon>Eukaryota</taxon>
        <taxon>Fungi</taxon>
        <taxon>Dikarya</taxon>
        <taxon>Basidiomycota</taxon>
        <taxon>Agaricomycotina</taxon>
        <taxon>Agaricomycetes</taxon>
        <taxon>Agaricomycetidae</taxon>
        <taxon>Agaricales</taxon>
        <taxon>Agaricineae</taxon>
        <taxon>Strophariaceae</taxon>
        <taxon>Pholiota</taxon>
    </lineage>
</organism>
<evidence type="ECO:0000256" key="1">
    <source>
        <dbReference type="SAM" id="Phobius"/>
    </source>
</evidence>
<reference evidence="2" key="1">
    <citation type="submission" date="2020-11" db="EMBL/GenBank/DDBJ databases">
        <authorList>
            <consortium name="DOE Joint Genome Institute"/>
            <person name="Ahrendt S."/>
            <person name="Riley R."/>
            <person name="Andreopoulos W."/>
            <person name="Labutti K."/>
            <person name="Pangilinan J."/>
            <person name="Ruiz-Duenas F.J."/>
            <person name="Barrasa J.M."/>
            <person name="Sanchez-Garcia M."/>
            <person name="Camarero S."/>
            <person name="Miyauchi S."/>
            <person name="Serrano A."/>
            <person name="Linde D."/>
            <person name="Babiker R."/>
            <person name="Drula E."/>
            <person name="Ayuso-Fernandez I."/>
            <person name="Pacheco R."/>
            <person name="Padilla G."/>
            <person name="Ferreira P."/>
            <person name="Barriuso J."/>
            <person name="Kellner H."/>
            <person name="Castanera R."/>
            <person name="Alfaro M."/>
            <person name="Ramirez L."/>
            <person name="Pisabarro A.G."/>
            <person name="Kuo A."/>
            <person name="Tritt A."/>
            <person name="Lipzen A."/>
            <person name="He G."/>
            <person name="Yan M."/>
            <person name="Ng V."/>
            <person name="Cullen D."/>
            <person name="Martin F."/>
            <person name="Rosso M.-N."/>
            <person name="Henrissat B."/>
            <person name="Hibbett D."/>
            <person name="Martinez A.T."/>
            <person name="Grigoriev I.V."/>
        </authorList>
    </citation>
    <scope>NUCLEOTIDE SEQUENCE</scope>
    <source>
        <strain evidence="2">CIRM-BRFM 674</strain>
    </source>
</reference>
<keyword evidence="1" id="KW-0472">Membrane</keyword>
<feature type="transmembrane region" description="Helical" evidence="1">
    <location>
        <begin position="93"/>
        <end position="111"/>
    </location>
</feature>
<keyword evidence="1" id="KW-1133">Transmembrane helix</keyword>
<sequence length="132" mass="14342">MSVGSPTVMTMSRTRAEMTGCSMGIKETLSVRGGGVHYTLSFSTTIKPISFKYNSTKSQPQSRLRYAIGRGLNAIVSAIASVIMAIIGAITMVIVSIFNFIGDILCCRCFGSRRRTGRTRRSGRGRMGRGTY</sequence>
<protein>
    <submittedName>
        <fullName evidence="2">Uncharacterized protein</fullName>
    </submittedName>
</protein>
<dbReference type="AlphaFoldDB" id="A0A9P5Z4N4"/>
<accession>A0A9P5Z4N4</accession>
<gene>
    <name evidence="2" type="ORF">BDN70DRAFT_930821</name>
</gene>
<evidence type="ECO:0000313" key="2">
    <source>
        <dbReference type="EMBL" id="KAF9481452.1"/>
    </source>
</evidence>
<feature type="transmembrane region" description="Helical" evidence="1">
    <location>
        <begin position="67"/>
        <end position="87"/>
    </location>
</feature>
<keyword evidence="3" id="KW-1185">Reference proteome</keyword>
<dbReference type="EMBL" id="MU155178">
    <property type="protein sequence ID" value="KAF9481452.1"/>
    <property type="molecule type" value="Genomic_DNA"/>
</dbReference>
<dbReference type="OrthoDB" id="5230947at2759"/>
<keyword evidence="1" id="KW-0812">Transmembrane</keyword>
<evidence type="ECO:0000313" key="3">
    <source>
        <dbReference type="Proteomes" id="UP000807469"/>
    </source>
</evidence>
<name>A0A9P5Z4N4_9AGAR</name>